<sequence length="234" mass="25755">MIAKAIKNMIDFLNLPKNSLTELSAAIIVINIIATFIIALAISWVYQKTHRGVSYSRSFLMAMVMMAVLAAVAMMILSNNLVRALGVLGIFALIRFRTIIKDTKDVAFLFFALAMGMAVGTNNYVIAVISTVLLSLMVLILSKYDFGSAVKGGFLLVLAADKNFNFESSKAVLEKYITSQQFLQVKAQPNGDQEYYLSLQLKHDANLSELVGRLKALEGVKTVELMSGKHAVEY</sequence>
<feature type="transmembrane region" description="Helical" evidence="1">
    <location>
        <begin position="82"/>
        <end position="100"/>
    </location>
</feature>
<evidence type="ECO:0000256" key="1">
    <source>
        <dbReference type="SAM" id="Phobius"/>
    </source>
</evidence>
<gene>
    <name evidence="2" type="ORF">A3I30_01730</name>
</gene>
<reference evidence="2 3" key="1">
    <citation type="journal article" date="2016" name="Nat. Commun.">
        <title>Thousands of microbial genomes shed light on interconnected biogeochemical processes in an aquifer system.</title>
        <authorList>
            <person name="Anantharaman K."/>
            <person name="Brown C.T."/>
            <person name="Hug L.A."/>
            <person name="Sharon I."/>
            <person name="Castelle C.J."/>
            <person name="Probst A.J."/>
            <person name="Thomas B.C."/>
            <person name="Singh A."/>
            <person name="Wilkins M.J."/>
            <person name="Karaoz U."/>
            <person name="Brodie E.L."/>
            <person name="Williams K.H."/>
            <person name="Hubbard S.S."/>
            <person name="Banfield J.F."/>
        </authorList>
    </citation>
    <scope>NUCLEOTIDE SEQUENCE [LARGE SCALE GENOMIC DNA]</scope>
</reference>
<feature type="transmembrane region" description="Helical" evidence="1">
    <location>
        <begin position="107"/>
        <end position="140"/>
    </location>
</feature>
<dbReference type="EMBL" id="MEYV01000001">
    <property type="protein sequence ID" value="OGD40773.1"/>
    <property type="molecule type" value="Genomic_DNA"/>
</dbReference>
<evidence type="ECO:0000313" key="2">
    <source>
        <dbReference type="EMBL" id="OGD40773.1"/>
    </source>
</evidence>
<feature type="transmembrane region" description="Helical" evidence="1">
    <location>
        <begin position="58"/>
        <end position="76"/>
    </location>
</feature>
<comment type="caution">
    <text evidence="2">The sequence shown here is derived from an EMBL/GenBank/DDBJ whole genome shotgun (WGS) entry which is preliminary data.</text>
</comment>
<keyword evidence="1" id="KW-0812">Transmembrane</keyword>
<dbReference type="Proteomes" id="UP000177197">
    <property type="component" value="Unassembled WGS sequence"/>
</dbReference>
<evidence type="ECO:0008006" key="4">
    <source>
        <dbReference type="Google" id="ProtNLM"/>
    </source>
</evidence>
<protein>
    <recommendedName>
        <fullName evidence="4">DUF4956 domain-containing protein</fullName>
    </recommendedName>
</protein>
<accession>A0A1F5CD31</accession>
<keyword evidence="1" id="KW-0472">Membrane</keyword>
<proteinExistence type="predicted"/>
<dbReference type="AlphaFoldDB" id="A0A1F5CD31"/>
<feature type="transmembrane region" description="Helical" evidence="1">
    <location>
        <begin position="23"/>
        <end position="46"/>
    </location>
</feature>
<name>A0A1F5CD31_9BACT</name>
<dbReference type="InterPro" id="IPR032531">
    <property type="entry name" value="DUF4956"/>
</dbReference>
<evidence type="ECO:0000313" key="3">
    <source>
        <dbReference type="Proteomes" id="UP000177197"/>
    </source>
</evidence>
<keyword evidence="1" id="KW-1133">Transmembrane helix</keyword>
<organism evidence="2 3">
    <name type="scientific">Candidatus Azambacteria bacterium RIFCSPLOWO2_02_FULL_44_14</name>
    <dbReference type="NCBI Taxonomy" id="1797306"/>
    <lineage>
        <taxon>Bacteria</taxon>
        <taxon>Candidatus Azamiibacteriota</taxon>
    </lineage>
</organism>
<dbReference type="Pfam" id="PF16316">
    <property type="entry name" value="DUF4956"/>
    <property type="match status" value="1"/>
</dbReference>